<organism evidence="1 2">
    <name type="scientific">Sphingomonas koreensis</name>
    <dbReference type="NCBI Taxonomy" id="93064"/>
    <lineage>
        <taxon>Bacteria</taxon>
        <taxon>Pseudomonadati</taxon>
        <taxon>Pseudomonadota</taxon>
        <taxon>Alphaproteobacteria</taxon>
        <taxon>Sphingomonadales</taxon>
        <taxon>Sphingomonadaceae</taxon>
        <taxon>Sphingomonas</taxon>
    </lineage>
</organism>
<gene>
    <name evidence="1" type="ORF">DAH66_22280</name>
</gene>
<dbReference type="AlphaFoldDB" id="A0A430FX56"/>
<dbReference type="InterPro" id="IPR021795">
    <property type="entry name" value="DUF3363"/>
</dbReference>
<accession>A0A430FX56</accession>
<name>A0A430FX56_9SPHN</name>
<dbReference type="RefSeq" id="WP_126006388.1">
    <property type="nucleotide sequence ID" value="NZ_QQYZ01000050.1"/>
</dbReference>
<evidence type="ECO:0000313" key="2">
    <source>
        <dbReference type="Proteomes" id="UP000287746"/>
    </source>
</evidence>
<proteinExistence type="predicted"/>
<reference evidence="1 2" key="1">
    <citation type="submission" date="2018-07" db="EMBL/GenBank/DDBJ databases">
        <title>Genomic and Epidemiologic Investigation of an Indolent Hospital Outbreak.</title>
        <authorList>
            <person name="Johnson R.C."/>
            <person name="Deming C."/>
            <person name="Conlan S."/>
            <person name="Zellmer C.J."/>
            <person name="Michelin A.V."/>
            <person name="Lee-Lin S."/>
            <person name="Thomas P.J."/>
            <person name="Park M."/>
            <person name="Weingarten R.A."/>
            <person name="Less J."/>
            <person name="Dekker J.P."/>
            <person name="Frank K.M."/>
            <person name="Musser K.A."/>
            <person name="Mcquiston J.R."/>
            <person name="Henderson D.K."/>
            <person name="Lau A.F."/>
            <person name="Palmore T.N."/>
            <person name="Segre J.A."/>
        </authorList>
    </citation>
    <scope>NUCLEOTIDE SEQUENCE [LARGE SCALE GENOMIC DNA]</scope>
    <source>
        <strain evidence="1 2">SK-CDC1_0717</strain>
    </source>
</reference>
<protein>
    <submittedName>
        <fullName evidence="1">DUF3363 domain-containing protein</fullName>
    </submittedName>
</protein>
<dbReference type="Proteomes" id="UP000287746">
    <property type="component" value="Unassembled WGS sequence"/>
</dbReference>
<comment type="caution">
    <text evidence="1">The sequence shown here is derived from an EMBL/GenBank/DDBJ whole genome shotgun (WGS) entry which is preliminary data.</text>
</comment>
<dbReference type="NCBIfam" id="NF041267">
    <property type="entry name" value="relax_RlxS"/>
    <property type="match status" value="1"/>
</dbReference>
<evidence type="ECO:0000313" key="1">
    <source>
        <dbReference type="EMBL" id="RSY76258.1"/>
    </source>
</evidence>
<dbReference type="EMBL" id="QQYZ01000050">
    <property type="protein sequence ID" value="RSY76258.1"/>
    <property type="molecule type" value="Genomic_DNA"/>
</dbReference>
<sequence>MAGDDDFELWLGRIGRDKPLGARLRVAANRAGRQLGSAGSGGNKFSGARLGRGAGVGRVLSSRDRNAGFRARRVVVKTRIVKLRGKGLDAARAHLRYLQRDGTTREGERGQLYDRDTQGVDGKAFLDRGSGDRHQFRFIVAPEDGAQYDDLKPLVRRLMADAEQDLGTRLDWVAVDHFNTGHPHSHVVVRGVDLRGKDLVIARDYLTEGLRERAVALVNLDLGPRTDAEIRISREAEIGQERFTGIDRRLLRSADEQGHVRPVHRDGVEQSLRVGRLRTLERLQLAREVSRGTWTLDPELEPALRRMGERGDIIRTMNRAMRERLSERSPSDYAIYRPDEGRGEAIVGKVVARGLSDEYRDRHYLIVDGIDGVSRYVDIGSNLEPMPNGSIVRIEPRTIGTRDVDRTVAEVAAANGGRYSIDAHLDHDRQATEAFAQKHVRRLEAIRRTTGGIEREPDGSWVIAADHVARAEAYERAIARDNPVVIETLSTQPLDRLPHHDGATWLDRELIAANPMQLQRGFGAEVRTALAVRQRWLVEQGLGQVEGDRFRMAPNAITRLQQRELVRVAGQLSRELGLHYAPAGRGERVEGKLTRSVHIGDRKFALVEKSREFTLVPWRPVLERAIGKQVSCIVREGGIDWAIGRSRGPSIGM</sequence>
<dbReference type="Pfam" id="PF11843">
    <property type="entry name" value="DUF3363"/>
    <property type="match status" value="1"/>
</dbReference>